<proteinExistence type="predicted"/>
<name>A0AA38LKI0_TAXCH</name>
<accession>A0AA38LKI0</accession>
<dbReference type="EMBL" id="JAHRHJ020000001">
    <property type="protein sequence ID" value="KAH9328218.1"/>
    <property type="molecule type" value="Genomic_DNA"/>
</dbReference>
<evidence type="ECO:0000313" key="3">
    <source>
        <dbReference type="Proteomes" id="UP000824469"/>
    </source>
</evidence>
<evidence type="ECO:0000256" key="1">
    <source>
        <dbReference type="SAM" id="MobiDB-lite"/>
    </source>
</evidence>
<comment type="caution">
    <text evidence="2">The sequence shown here is derived from an EMBL/GenBank/DDBJ whole genome shotgun (WGS) entry which is preliminary data.</text>
</comment>
<feature type="non-terminal residue" evidence="2">
    <location>
        <position position="92"/>
    </location>
</feature>
<reference evidence="2 3" key="1">
    <citation type="journal article" date="2021" name="Nat. Plants">
        <title>The Taxus genome provides insights into paclitaxel biosynthesis.</title>
        <authorList>
            <person name="Xiong X."/>
            <person name="Gou J."/>
            <person name="Liao Q."/>
            <person name="Li Y."/>
            <person name="Zhou Q."/>
            <person name="Bi G."/>
            <person name="Li C."/>
            <person name="Du R."/>
            <person name="Wang X."/>
            <person name="Sun T."/>
            <person name="Guo L."/>
            <person name="Liang H."/>
            <person name="Lu P."/>
            <person name="Wu Y."/>
            <person name="Zhang Z."/>
            <person name="Ro D.K."/>
            <person name="Shang Y."/>
            <person name="Huang S."/>
            <person name="Yan J."/>
        </authorList>
    </citation>
    <scope>NUCLEOTIDE SEQUENCE [LARGE SCALE GENOMIC DNA]</scope>
    <source>
        <strain evidence="2">Ta-2019</strain>
    </source>
</reference>
<protein>
    <submittedName>
        <fullName evidence="2">Uncharacterized protein</fullName>
    </submittedName>
</protein>
<evidence type="ECO:0000313" key="2">
    <source>
        <dbReference type="EMBL" id="KAH9328218.1"/>
    </source>
</evidence>
<sequence length="92" mass="10077">MGSTRTSRIGRNENFRTGTVRTKVREPAEPGESGKFVPNSLGQAGQEYAADANQPVQPKQGTFVLGHPGQRDAWDAKSRSGRQQGRKVNVWP</sequence>
<dbReference type="AlphaFoldDB" id="A0AA38LKI0"/>
<gene>
    <name evidence="2" type="ORF">KI387_000326</name>
</gene>
<keyword evidence="3" id="KW-1185">Reference proteome</keyword>
<dbReference type="Proteomes" id="UP000824469">
    <property type="component" value="Unassembled WGS sequence"/>
</dbReference>
<feature type="compositionally biased region" description="Basic and acidic residues" evidence="1">
    <location>
        <begin position="69"/>
        <end position="78"/>
    </location>
</feature>
<feature type="compositionally biased region" description="Polar residues" evidence="1">
    <location>
        <begin position="1"/>
        <end position="20"/>
    </location>
</feature>
<organism evidence="2 3">
    <name type="scientific">Taxus chinensis</name>
    <name type="common">Chinese yew</name>
    <name type="synonym">Taxus wallichiana var. chinensis</name>
    <dbReference type="NCBI Taxonomy" id="29808"/>
    <lineage>
        <taxon>Eukaryota</taxon>
        <taxon>Viridiplantae</taxon>
        <taxon>Streptophyta</taxon>
        <taxon>Embryophyta</taxon>
        <taxon>Tracheophyta</taxon>
        <taxon>Spermatophyta</taxon>
        <taxon>Pinopsida</taxon>
        <taxon>Pinidae</taxon>
        <taxon>Conifers II</taxon>
        <taxon>Cupressales</taxon>
        <taxon>Taxaceae</taxon>
        <taxon>Taxus</taxon>
    </lineage>
</organism>
<feature type="region of interest" description="Disordered" evidence="1">
    <location>
        <begin position="1"/>
        <end position="92"/>
    </location>
</feature>